<dbReference type="InterPro" id="IPR016187">
    <property type="entry name" value="CTDL_fold"/>
</dbReference>
<dbReference type="SMART" id="SM00209">
    <property type="entry name" value="TSP1"/>
    <property type="match status" value="5"/>
</dbReference>
<dbReference type="SMART" id="SM00034">
    <property type="entry name" value="CLECT"/>
    <property type="match status" value="1"/>
</dbReference>
<dbReference type="CDD" id="cd00037">
    <property type="entry name" value="CLECT"/>
    <property type="match status" value="1"/>
</dbReference>
<dbReference type="Gene3D" id="3.10.100.10">
    <property type="entry name" value="Mannose-Binding Protein A, subunit A"/>
    <property type="match status" value="1"/>
</dbReference>
<keyword evidence="2" id="KW-1015">Disulfide bond</keyword>
<evidence type="ECO:0000259" key="4">
    <source>
        <dbReference type="PROSITE" id="PS50041"/>
    </source>
</evidence>
<evidence type="ECO:0000256" key="3">
    <source>
        <dbReference type="SAM" id="SignalP"/>
    </source>
</evidence>
<feature type="chain" id="PRO_5044826349" description="C-type lectin domain-containing protein" evidence="3">
    <location>
        <begin position="25"/>
        <end position="634"/>
    </location>
</feature>
<dbReference type="Proteomes" id="UP001634394">
    <property type="component" value="Unassembled WGS sequence"/>
</dbReference>
<dbReference type="SUPFAM" id="SSF82895">
    <property type="entry name" value="TSP-1 type 1 repeat"/>
    <property type="match status" value="5"/>
</dbReference>
<evidence type="ECO:0000313" key="6">
    <source>
        <dbReference type="Proteomes" id="UP001634394"/>
    </source>
</evidence>
<dbReference type="PROSITE" id="PS50092">
    <property type="entry name" value="TSP1"/>
    <property type="match status" value="5"/>
</dbReference>
<dbReference type="SUPFAM" id="SSF56436">
    <property type="entry name" value="C-type lectin-like"/>
    <property type="match status" value="1"/>
</dbReference>
<dbReference type="InterPro" id="IPR000884">
    <property type="entry name" value="TSP1_rpt"/>
</dbReference>
<accession>A0ABD3WBF6</accession>
<dbReference type="InterPro" id="IPR036383">
    <property type="entry name" value="TSP1_rpt_sf"/>
</dbReference>
<dbReference type="PANTHER" id="PTHR22906:SF21">
    <property type="entry name" value="SEMA DOMAIN-CONTAINING PROTEIN"/>
    <property type="match status" value="1"/>
</dbReference>
<gene>
    <name evidence="5" type="ORF">ACJMK2_038775</name>
</gene>
<dbReference type="AlphaFoldDB" id="A0ABD3WBF6"/>
<proteinExistence type="predicted"/>
<evidence type="ECO:0000256" key="1">
    <source>
        <dbReference type="ARBA" id="ARBA00022737"/>
    </source>
</evidence>
<evidence type="ECO:0000313" key="5">
    <source>
        <dbReference type="EMBL" id="KAL3870731.1"/>
    </source>
</evidence>
<keyword evidence="1" id="KW-0677">Repeat</keyword>
<evidence type="ECO:0000256" key="2">
    <source>
        <dbReference type="ARBA" id="ARBA00023157"/>
    </source>
</evidence>
<comment type="caution">
    <text evidence="5">The sequence shown here is derived from an EMBL/GenBank/DDBJ whole genome shotgun (WGS) entry which is preliminary data.</text>
</comment>
<name>A0ABD3WBF6_SINWO</name>
<dbReference type="Pfam" id="PF00090">
    <property type="entry name" value="TSP_1"/>
    <property type="match status" value="5"/>
</dbReference>
<dbReference type="Gene3D" id="2.20.100.10">
    <property type="entry name" value="Thrombospondin type-1 (TSP1) repeat"/>
    <property type="match status" value="5"/>
</dbReference>
<reference evidence="5 6" key="1">
    <citation type="submission" date="2024-11" db="EMBL/GenBank/DDBJ databases">
        <title>Chromosome-level genome assembly of the freshwater bivalve Anodonta woodiana.</title>
        <authorList>
            <person name="Chen X."/>
        </authorList>
    </citation>
    <scope>NUCLEOTIDE SEQUENCE [LARGE SCALE GENOMIC DNA]</scope>
    <source>
        <strain evidence="5">MN2024</strain>
        <tissue evidence="5">Gills</tissue>
    </source>
</reference>
<dbReference type="PROSITE" id="PS50041">
    <property type="entry name" value="C_TYPE_LECTIN_2"/>
    <property type="match status" value="1"/>
</dbReference>
<feature type="signal peptide" evidence="3">
    <location>
        <begin position="1"/>
        <end position="24"/>
    </location>
</feature>
<keyword evidence="3" id="KW-0732">Signal</keyword>
<dbReference type="InterPro" id="IPR052065">
    <property type="entry name" value="Compl_asym_regulator"/>
</dbReference>
<dbReference type="InterPro" id="IPR016186">
    <property type="entry name" value="C-type_lectin-like/link_sf"/>
</dbReference>
<dbReference type="PRINTS" id="PR01705">
    <property type="entry name" value="TSP1REPEAT"/>
</dbReference>
<dbReference type="EMBL" id="JBJQND010000007">
    <property type="protein sequence ID" value="KAL3870731.1"/>
    <property type="molecule type" value="Genomic_DNA"/>
</dbReference>
<organism evidence="5 6">
    <name type="scientific">Sinanodonta woodiana</name>
    <name type="common">Chinese pond mussel</name>
    <name type="synonym">Anodonta woodiana</name>
    <dbReference type="NCBI Taxonomy" id="1069815"/>
    <lineage>
        <taxon>Eukaryota</taxon>
        <taxon>Metazoa</taxon>
        <taxon>Spiralia</taxon>
        <taxon>Lophotrochozoa</taxon>
        <taxon>Mollusca</taxon>
        <taxon>Bivalvia</taxon>
        <taxon>Autobranchia</taxon>
        <taxon>Heteroconchia</taxon>
        <taxon>Palaeoheterodonta</taxon>
        <taxon>Unionida</taxon>
        <taxon>Unionoidea</taxon>
        <taxon>Unionidae</taxon>
        <taxon>Unioninae</taxon>
        <taxon>Sinanodonta</taxon>
    </lineage>
</organism>
<feature type="domain" description="C-type lectin" evidence="4">
    <location>
        <begin position="498"/>
        <end position="629"/>
    </location>
</feature>
<protein>
    <recommendedName>
        <fullName evidence="4">C-type lectin domain-containing protein</fullName>
    </recommendedName>
</protein>
<dbReference type="Pfam" id="PF00059">
    <property type="entry name" value="Lectin_C"/>
    <property type="match status" value="1"/>
</dbReference>
<dbReference type="FunFam" id="2.20.100.10:FF:000001">
    <property type="entry name" value="semaphorin-5A isoform X1"/>
    <property type="match status" value="5"/>
</dbReference>
<dbReference type="InterPro" id="IPR001304">
    <property type="entry name" value="C-type_lectin-like"/>
</dbReference>
<dbReference type="PANTHER" id="PTHR22906">
    <property type="entry name" value="PROPERDIN"/>
    <property type="match status" value="1"/>
</dbReference>
<sequence length="634" mass="71374">MHLIWQMTTALLFMAFFDNGNVKGNNIEIQVNRKLQEMTDLKEHLESLQKDIEWYISSFLNNNDLTKLNSMVRAFTQEKVHRINLKKNIESLEQAYGQKLEYLATTIENIDKHIESRLLAKTNATEVSFRSKLEETVSTIEQNFTGSMSKLNQTLWKLYKQVKKRRVPKKVKGGWTAWGSWTSCTSTCGRGIQDRVRTCTNPAPSNGGNYCDGNGMEYKQCQINSCRVNGSWTAWGSWSNCSSTCGKGSKNRVRTCTNPAPSNGGNYCNGVWMEINECQVSSCTVNGSWTAWGSWSSCSSTCGKGTQNRVRTCTNPAPSDGGNYCDGVGLEYNECQISSCTVNGSWTAWGSWSNCSSTCGKGSKNRVRTCTNPAPSNGGNYCNGVWMEINECQISSCTVNGSWTAWGSWSNCSSTCGKGTKNRVRTCTNPAPSNGGNYCNGVWMEINECQVSSCTDVNTNPAPSNGGNYCDGVGIEYNECQINPCEAMPYCESGWEEYQGSCYFFAYKKQYSMSWRAAKEYCDRSNSHMLRLDNQMEFDFIRKVLLELHSKQLKDDITRVPGHWTGANDISNEGQWVWSPGDVKMIFTVWSKGEPNDQFGEEDCVELNRFIDFKMNDLNCNLDRYFICETFYFR</sequence>
<keyword evidence="6" id="KW-1185">Reference proteome</keyword>